<dbReference type="EMBL" id="HBUF01383116">
    <property type="protein sequence ID" value="CAG6731077.1"/>
    <property type="molecule type" value="Transcribed_RNA"/>
</dbReference>
<evidence type="ECO:0000313" key="2">
    <source>
        <dbReference type="EMBL" id="CAG6731077.1"/>
    </source>
</evidence>
<organism evidence="2">
    <name type="scientific">Cacopsylla melanoneura</name>
    <dbReference type="NCBI Taxonomy" id="428564"/>
    <lineage>
        <taxon>Eukaryota</taxon>
        <taxon>Metazoa</taxon>
        <taxon>Ecdysozoa</taxon>
        <taxon>Arthropoda</taxon>
        <taxon>Hexapoda</taxon>
        <taxon>Insecta</taxon>
        <taxon>Pterygota</taxon>
        <taxon>Neoptera</taxon>
        <taxon>Paraneoptera</taxon>
        <taxon>Hemiptera</taxon>
        <taxon>Sternorrhyncha</taxon>
        <taxon>Psylloidea</taxon>
        <taxon>Psyllidae</taxon>
        <taxon>Psyllinae</taxon>
        <taxon>Cacopsylla</taxon>
    </lineage>
</organism>
<protein>
    <submittedName>
        <fullName evidence="2">Uncharacterized protein</fullName>
    </submittedName>
</protein>
<keyword evidence="1" id="KW-0812">Transmembrane</keyword>
<reference evidence="2" key="1">
    <citation type="submission" date="2021-05" db="EMBL/GenBank/DDBJ databases">
        <authorList>
            <person name="Alioto T."/>
            <person name="Alioto T."/>
            <person name="Gomez Garrido J."/>
        </authorList>
    </citation>
    <scope>NUCLEOTIDE SEQUENCE</scope>
</reference>
<proteinExistence type="predicted"/>
<feature type="transmembrane region" description="Helical" evidence="1">
    <location>
        <begin position="77"/>
        <end position="110"/>
    </location>
</feature>
<keyword evidence="1" id="KW-0472">Membrane</keyword>
<dbReference type="AlphaFoldDB" id="A0A8D8YMF7"/>
<evidence type="ECO:0000256" key="1">
    <source>
        <dbReference type="SAM" id="Phobius"/>
    </source>
</evidence>
<name>A0A8D8YMF7_9HEMI</name>
<sequence>MLKRLFLIFGTFLKDIFKYFHGKKKKKKSCTLPCIFILRPTPISTNSLKQYLFTCYVCISYPLKAQRIIMFFFSHKCVIYVCIIIANLSFVLFFVSMYNVYVLLCLYVHIIYYD</sequence>
<accession>A0A8D8YMF7</accession>
<keyword evidence="1" id="KW-1133">Transmembrane helix</keyword>